<dbReference type="Pfam" id="PF08240">
    <property type="entry name" value="ADH_N"/>
    <property type="match status" value="1"/>
</dbReference>
<evidence type="ECO:0000256" key="2">
    <source>
        <dbReference type="ARBA" id="ARBA00008072"/>
    </source>
</evidence>
<dbReference type="CDD" id="cd08298">
    <property type="entry name" value="CAD2"/>
    <property type="match status" value="1"/>
</dbReference>
<evidence type="ECO:0000256" key="3">
    <source>
        <dbReference type="ARBA" id="ARBA00013190"/>
    </source>
</evidence>
<feature type="domain" description="Enoyl reductase (ER)" evidence="7">
    <location>
        <begin position="18"/>
        <end position="335"/>
    </location>
</feature>
<dbReference type="PANTHER" id="PTHR42940">
    <property type="entry name" value="ALCOHOL DEHYDROGENASE 1-RELATED"/>
    <property type="match status" value="1"/>
</dbReference>
<keyword evidence="6 8" id="KW-0560">Oxidoreductase</keyword>
<dbReference type="Gene3D" id="3.40.50.720">
    <property type="entry name" value="NAD(P)-binding Rossmann-like Domain"/>
    <property type="match status" value="1"/>
</dbReference>
<evidence type="ECO:0000313" key="8">
    <source>
        <dbReference type="EMBL" id="CAG9165987.1"/>
    </source>
</evidence>
<evidence type="ECO:0000256" key="6">
    <source>
        <dbReference type="ARBA" id="ARBA00023002"/>
    </source>
</evidence>
<organism evidence="8 9">
    <name type="scientific">Cupriavidus pampae</name>
    <dbReference type="NCBI Taxonomy" id="659251"/>
    <lineage>
        <taxon>Bacteria</taxon>
        <taxon>Pseudomonadati</taxon>
        <taxon>Pseudomonadota</taxon>
        <taxon>Betaproteobacteria</taxon>
        <taxon>Burkholderiales</taxon>
        <taxon>Burkholderiaceae</taxon>
        <taxon>Cupriavidus</taxon>
    </lineage>
</organism>
<dbReference type="SMART" id="SM00829">
    <property type="entry name" value="PKS_ER"/>
    <property type="match status" value="1"/>
</dbReference>
<dbReference type="RefSeq" id="WP_377741432.1">
    <property type="nucleotide sequence ID" value="NZ_CAJZAG010000002.1"/>
</dbReference>
<keyword evidence="5" id="KW-0862">Zinc</keyword>
<dbReference type="InterPro" id="IPR020843">
    <property type="entry name" value="ER"/>
</dbReference>
<gene>
    <name evidence="8" type="primary">adhA</name>
    <name evidence="8" type="ORF">LMG32289_00898</name>
</gene>
<keyword evidence="9" id="KW-1185">Reference proteome</keyword>
<evidence type="ECO:0000256" key="5">
    <source>
        <dbReference type="ARBA" id="ARBA00022833"/>
    </source>
</evidence>
<comment type="similarity">
    <text evidence="2">Belongs to the zinc-containing alcohol dehydrogenase family.</text>
</comment>
<dbReference type="PANTHER" id="PTHR42940:SF8">
    <property type="entry name" value="VACUOLAR PROTEIN SORTING-ASSOCIATED PROTEIN 11"/>
    <property type="match status" value="1"/>
</dbReference>
<name>A0ABN7Y276_9BURK</name>
<dbReference type="NCBIfam" id="TIGR02822">
    <property type="entry name" value="adh_fam_2"/>
    <property type="match status" value="1"/>
</dbReference>
<sequence>MASSSEHPRTMQAAVFDGPDPCLSLRRMPIPEPGRGEVRIAVAACGVCRTDLHVIDGELPSPKPALIPGHEIIGYVDALGAGVRDLRPGMRVGVPWLGHTCGHCRYCLDGHENLCDAAAFHGYTRDGGYAEYVVAESAYCFSIPDAYDDVEAAPLMCAGLIGYRSLRMAGAARRVGIYGFGAAAHIVTQIAVAEGRRVFAFSSAGDDQARQLARDVGAEWAGSSDDPAPERFDAALIFAPAGYLVPRALESVDKGGIVICGGIHMSDIPAFPYRLLWEERRLVSVANLTRADGIGLMRAATKTRLLVHAVSYPLPDANVALADLRAGRIAGAAVLRVSGDGRSA</sequence>
<evidence type="ECO:0000259" key="7">
    <source>
        <dbReference type="SMART" id="SM00829"/>
    </source>
</evidence>
<comment type="cofactor">
    <cofactor evidence="1">
        <name>Zn(2+)</name>
        <dbReference type="ChEBI" id="CHEBI:29105"/>
    </cofactor>
</comment>
<dbReference type="InterPro" id="IPR002328">
    <property type="entry name" value="ADH_Zn_CS"/>
</dbReference>
<accession>A0ABN7Y276</accession>
<keyword evidence="4" id="KW-0479">Metal-binding</keyword>
<dbReference type="EC" id="1.1.1.1" evidence="3"/>
<dbReference type="GO" id="GO:0004022">
    <property type="term" value="F:alcohol dehydrogenase (NAD+) activity"/>
    <property type="evidence" value="ECO:0007669"/>
    <property type="project" value="UniProtKB-EC"/>
</dbReference>
<proteinExistence type="inferred from homology"/>
<dbReference type="Proteomes" id="UP000706525">
    <property type="component" value="Unassembled WGS sequence"/>
</dbReference>
<dbReference type="InterPro" id="IPR011032">
    <property type="entry name" value="GroES-like_sf"/>
</dbReference>
<evidence type="ECO:0000256" key="4">
    <source>
        <dbReference type="ARBA" id="ARBA00022723"/>
    </source>
</evidence>
<dbReference type="Gene3D" id="3.90.180.10">
    <property type="entry name" value="Medium-chain alcohol dehydrogenases, catalytic domain"/>
    <property type="match status" value="1"/>
</dbReference>
<dbReference type="PROSITE" id="PS00059">
    <property type="entry name" value="ADH_ZINC"/>
    <property type="match status" value="1"/>
</dbReference>
<dbReference type="InterPro" id="IPR013154">
    <property type="entry name" value="ADH-like_N"/>
</dbReference>
<dbReference type="SUPFAM" id="SSF50129">
    <property type="entry name" value="GroES-like"/>
    <property type="match status" value="1"/>
</dbReference>
<reference evidence="8 9" key="1">
    <citation type="submission" date="2021-08" db="EMBL/GenBank/DDBJ databases">
        <authorList>
            <person name="Peeters C."/>
        </authorList>
    </citation>
    <scope>NUCLEOTIDE SEQUENCE [LARGE SCALE GENOMIC DNA]</scope>
    <source>
        <strain evidence="8 9">LMG 32289</strain>
    </source>
</reference>
<comment type="caution">
    <text evidence="8">The sequence shown here is derived from an EMBL/GenBank/DDBJ whole genome shotgun (WGS) entry which is preliminary data.</text>
</comment>
<dbReference type="EMBL" id="CAJZAG010000002">
    <property type="protein sequence ID" value="CAG9165987.1"/>
    <property type="molecule type" value="Genomic_DNA"/>
</dbReference>
<evidence type="ECO:0000256" key="1">
    <source>
        <dbReference type="ARBA" id="ARBA00001947"/>
    </source>
</evidence>
<dbReference type="SUPFAM" id="SSF51735">
    <property type="entry name" value="NAD(P)-binding Rossmann-fold domains"/>
    <property type="match status" value="1"/>
</dbReference>
<dbReference type="InterPro" id="IPR014187">
    <property type="entry name" value="ADH_Zn_typ-2"/>
</dbReference>
<evidence type="ECO:0000313" key="9">
    <source>
        <dbReference type="Proteomes" id="UP000706525"/>
    </source>
</evidence>
<dbReference type="InterPro" id="IPR036291">
    <property type="entry name" value="NAD(P)-bd_dom_sf"/>
</dbReference>
<protein>
    <recommendedName>
        <fullName evidence="3">alcohol dehydrogenase</fullName>
        <ecNumber evidence="3">1.1.1.1</ecNumber>
    </recommendedName>
</protein>